<dbReference type="EMBL" id="VIKR01000004">
    <property type="protein sequence ID" value="TQV73017.1"/>
    <property type="molecule type" value="Genomic_DNA"/>
</dbReference>
<gene>
    <name evidence="7" type="ORF">FLL45_16270</name>
</gene>
<dbReference type="PANTHER" id="PTHR45138:SF9">
    <property type="entry name" value="DIGUANYLATE CYCLASE DGCM-RELATED"/>
    <property type="match status" value="1"/>
</dbReference>
<dbReference type="PROSITE" id="PS50887">
    <property type="entry name" value="GGDEF"/>
    <property type="match status" value="1"/>
</dbReference>
<keyword evidence="5" id="KW-0812">Transmembrane</keyword>
<organism evidence="7 8">
    <name type="scientific">Aliikangiella marina</name>
    <dbReference type="NCBI Taxonomy" id="1712262"/>
    <lineage>
        <taxon>Bacteria</taxon>
        <taxon>Pseudomonadati</taxon>
        <taxon>Pseudomonadota</taxon>
        <taxon>Gammaproteobacteria</taxon>
        <taxon>Oceanospirillales</taxon>
        <taxon>Pleioneaceae</taxon>
        <taxon>Aliikangiella</taxon>
    </lineage>
</organism>
<dbReference type="InterPro" id="IPR029787">
    <property type="entry name" value="Nucleotide_cyclase"/>
</dbReference>
<evidence type="ECO:0000313" key="7">
    <source>
        <dbReference type="EMBL" id="TQV73017.1"/>
    </source>
</evidence>
<dbReference type="SUPFAM" id="SSF55073">
    <property type="entry name" value="Nucleotide cyclase"/>
    <property type="match status" value="1"/>
</dbReference>
<keyword evidence="5" id="KW-1133">Transmembrane helix</keyword>
<evidence type="ECO:0000256" key="4">
    <source>
        <dbReference type="SAM" id="Coils"/>
    </source>
</evidence>
<dbReference type="FunFam" id="3.30.70.270:FF:000001">
    <property type="entry name" value="Diguanylate cyclase domain protein"/>
    <property type="match status" value="1"/>
</dbReference>
<evidence type="ECO:0000313" key="8">
    <source>
        <dbReference type="Proteomes" id="UP000317839"/>
    </source>
</evidence>
<dbReference type="GO" id="GO:0005886">
    <property type="term" value="C:plasma membrane"/>
    <property type="evidence" value="ECO:0007669"/>
    <property type="project" value="TreeGrafter"/>
</dbReference>
<dbReference type="GO" id="GO:0043709">
    <property type="term" value="P:cell adhesion involved in single-species biofilm formation"/>
    <property type="evidence" value="ECO:0007669"/>
    <property type="project" value="TreeGrafter"/>
</dbReference>
<keyword evidence="4" id="KW-0175">Coiled coil</keyword>
<dbReference type="Pfam" id="PF00990">
    <property type="entry name" value="GGDEF"/>
    <property type="match status" value="1"/>
</dbReference>
<proteinExistence type="predicted"/>
<accession>A0A545T716</accession>
<dbReference type="CDD" id="cd01949">
    <property type="entry name" value="GGDEF"/>
    <property type="match status" value="1"/>
</dbReference>
<evidence type="ECO:0000256" key="5">
    <source>
        <dbReference type="SAM" id="Phobius"/>
    </source>
</evidence>
<feature type="coiled-coil region" evidence="4">
    <location>
        <begin position="413"/>
        <end position="456"/>
    </location>
</feature>
<dbReference type="NCBIfam" id="TIGR00254">
    <property type="entry name" value="GGDEF"/>
    <property type="match status" value="1"/>
</dbReference>
<dbReference type="AlphaFoldDB" id="A0A545T716"/>
<dbReference type="InterPro" id="IPR000160">
    <property type="entry name" value="GGDEF_dom"/>
</dbReference>
<comment type="caution">
    <text evidence="7">The sequence shown here is derived from an EMBL/GenBank/DDBJ whole genome shotgun (WGS) entry which is preliminary data.</text>
</comment>
<sequence length="652" mass="74622">MLNCGQSRADRTWATILLRSSKVGFSLILKKIIVSLALLLSTLLYVEKLNAAQSDSNQALKLALKNMQEAILAEPLVALEELESLSIADAQLDKELRLLWLLRKAEAYNFSFQFDRFKVPILEGKNLLDDNSPPEIAAMFYLYSAIISQRRGDYLTAGKELQQAFRLSNSVTDPYVKGYVLLEIGYNDTLEEKYESSLKYLQEAFRIAKENNNPLLIAQTYEVYGVLYSYTAKMESSVEYYQKAREIYLKLGYPYFIAESTFGLASNYRRWEKWQQAIEGFEQYRAAVGDLTSSYTQFYYHYGISLSYANSGNCDKAMPLFSAGLSIDGFKDYKAELYKKQALCFADLGDFQSADNSVARARAIFDEIPELKGTTWQIEVDKIAAQVAAKRKNYRQAYQLIEQYYQAVIDVQRRNTSQSVEELKLELQSEREILELELLENKTQLQELMLNNQQRQIQIQRLWLYGSISVILIVLIFLWWQFRVSRKFASLAITDELTGLANRRFIFSTIEKIVLHRSQYYRHSLFLIDVDDLKPINDIHGHQVGDAVLKTVARVGREISRDGDVFARIGGDEFMLLLTRTDEKTEELIATRLLESISAESVEATQGDLVVPTVSIGVAAFDNNTDTPAKIYAQVDEALYRAKSSGRNRFSR</sequence>
<comment type="catalytic activity">
    <reaction evidence="3">
        <text>2 GTP = 3',3'-c-di-GMP + 2 diphosphate</text>
        <dbReference type="Rhea" id="RHEA:24898"/>
        <dbReference type="ChEBI" id="CHEBI:33019"/>
        <dbReference type="ChEBI" id="CHEBI:37565"/>
        <dbReference type="ChEBI" id="CHEBI:58805"/>
        <dbReference type="EC" id="2.7.7.65"/>
    </reaction>
</comment>
<protein>
    <recommendedName>
        <fullName evidence="2">diguanylate cyclase</fullName>
        <ecNumber evidence="2">2.7.7.65</ecNumber>
    </recommendedName>
</protein>
<keyword evidence="8" id="KW-1185">Reference proteome</keyword>
<dbReference type="SMART" id="SM00267">
    <property type="entry name" value="GGDEF"/>
    <property type="match status" value="1"/>
</dbReference>
<feature type="domain" description="GGDEF" evidence="6">
    <location>
        <begin position="521"/>
        <end position="652"/>
    </location>
</feature>
<dbReference type="Gene3D" id="1.25.40.10">
    <property type="entry name" value="Tetratricopeptide repeat domain"/>
    <property type="match status" value="1"/>
</dbReference>
<dbReference type="OrthoDB" id="6191081at2"/>
<dbReference type="GO" id="GO:1902201">
    <property type="term" value="P:negative regulation of bacterial-type flagellum-dependent cell motility"/>
    <property type="evidence" value="ECO:0007669"/>
    <property type="project" value="TreeGrafter"/>
</dbReference>
<dbReference type="EC" id="2.7.7.65" evidence="2"/>
<comment type="cofactor">
    <cofactor evidence="1">
        <name>Mg(2+)</name>
        <dbReference type="ChEBI" id="CHEBI:18420"/>
    </cofactor>
</comment>
<evidence type="ECO:0000256" key="3">
    <source>
        <dbReference type="ARBA" id="ARBA00034247"/>
    </source>
</evidence>
<dbReference type="InterPro" id="IPR011990">
    <property type="entry name" value="TPR-like_helical_dom_sf"/>
</dbReference>
<feature type="transmembrane region" description="Helical" evidence="5">
    <location>
        <begin position="27"/>
        <end position="46"/>
    </location>
</feature>
<name>A0A545T716_9GAMM</name>
<reference evidence="7 8" key="1">
    <citation type="submission" date="2019-06" db="EMBL/GenBank/DDBJ databases">
        <title>Draft genome of Aliikangiella marina GYP-15.</title>
        <authorList>
            <person name="Wang G."/>
        </authorList>
    </citation>
    <scope>NUCLEOTIDE SEQUENCE [LARGE SCALE GENOMIC DNA]</scope>
    <source>
        <strain evidence="7 8">GYP-15</strain>
    </source>
</reference>
<dbReference type="Proteomes" id="UP000317839">
    <property type="component" value="Unassembled WGS sequence"/>
</dbReference>
<evidence type="ECO:0000256" key="2">
    <source>
        <dbReference type="ARBA" id="ARBA00012528"/>
    </source>
</evidence>
<evidence type="ECO:0000256" key="1">
    <source>
        <dbReference type="ARBA" id="ARBA00001946"/>
    </source>
</evidence>
<dbReference type="GO" id="GO:0052621">
    <property type="term" value="F:diguanylate cyclase activity"/>
    <property type="evidence" value="ECO:0007669"/>
    <property type="project" value="UniProtKB-EC"/>
</dbReference>
<feature type="transmembrane region" description="Helical" evidence="5">
    <location>
        <begin position="462"/>
        <end position="480"/>
    </location>
</feature>
<dbReference type="SUPFAM" id="SSF48452">
    <property type="entry name" value="TPR-like"/>
    <property type="match status" value="1"/>
</dbReference>
<dbReference type="InterPro" id="IPR050469">
    <property type="entry name" value="Diguanylate_Cyclase"/>
</dbReference>
<keyword evidence="5" id="KW-0472">Membrane</keyword>
<evidence type="ECO:0000259" key="6">
    <source>
        <dbReference type="PROSITE" id="PS50887"/>
    </source>
</evidence>
<dbReference type="PANTHER" id="PTHR45138">
    <property type="entry name" value="REGULATORY COMPONENTS OF SENSORY TRANSDUCTION SYSTEM"/>
    <property type="match status" value="1"/>
</dbReference>
<dbReference type="InterPro" id="IPR043128">
    <property type="entry name" value="Rev_trsase/Diguanyl_cyclase"/>
</dbReference>
<dbReference type="Gene3D" id="3.30.70.270">
    <property type="match status" value="1"/>
</dbReference>